<accession>A0ABT3JE43</accession>
<comment type="caution">
    <text evidence="2">The sequence shown here is derived from an EMBL/GenBank/DDBJ whole genome shotgun (WGS) entry which is preliminary data.</text>
</comment>
<gene>
    <name evidence="2" type="ORF">OMW55_05585</name>
</gene>
<evidence type="ECO:0000313" key="3">
    <source>
        <dbReference type="Proteomes" id="UP001526246"/>
    </source>
</evidence>
<dbReference type="InterPro" id="IPR019619">
    <property type="entry name" value="DUF2490"/>
</dbReference>
<dbReference type="Proteomes" id="UP001526246">
    <property type="component" value="Unassembled WGS sequence"/>
</dbReference>
<keyword evidence="3" id="KW-1185">Reference proteome</keyword>
<feature type="chain" id="PRO_5046075069" evidence="1">
    <location>
        <begin position="27"/>
        <end position="228"/>
    </location>
</feature>
<evidence type="ECO:0000256" key="1">
    <source>
        <dbReference type="SAM" id="SignalP"/>
    </source>
</evidence>
<proteinExistence type="predicted"/>
<sequence length="228" mass="25404">MAHLIRRSALSAILLGGVVLPGAAHARDDSQIWTGASATVNLGGKWRLSQELVGRFSDNRDGLYEIESNTLIGYKLTPKVTIAAGYTHDPQYASGDFTVLERRAREQVSIDNFAKVGPGNLFGRMRFEQRWHRGIDGTGWRVRPYLRYAMPLVGKTSLVLSDEQFVNLNTPSFQAQKGFERMRNLAAINAPLSKSVNAEVGYLNQYFFIRNGPDNVDHVASLMLNFSL</sequence>
<keyword evidence="1" id="KW-0732">Signal</keyword>
<protein>
    <submittedName>
        <fullName evidence="2">DUF2490 domain-containing protein</fullName>
    </submittedName>
</protein>
<organism evidence="2 3">
    <name type="scientific">Sphingomonas arvum</name>
    <dbReference type="NCBI Taxonomy" id="2992113"/>
    <lineage>
        <taxon>Bacteria</taxon>
        <taxon>Pseudomonadati</taxon>
        <taxon>Pseudomonadota</taxon>
        <taxon>Alphaproteobacteria</taxon>
        <taxon>Sphingomonadales</taxon>
        <taxon>Sphingomonadaceae</taxon>
        <taxon>Sphingomonas</taxon>
    </lineage>
</organism>
<reference evidence="2 3" key="1">
    <citation type="submission" date="2022-10" db="EMBL/GenBank/DDBJ databases">
        <title>Sphingomonas sp.</title>
        <authorList>
            <person name="Jin C."/>
        </authorList>
    </citation>
    <scope>NUCLEOTIDE SEQUENCE [LARGE SCALE GENOMIC DNA]</scope>
    <source>
        <strain evidence="2 3">BN140010</strain>
    </source>
</reference>
<feature type="signal peptide" evidence="1">
    <location>
        <begin position="1"/>
        <end position="26"/>
    </location>
</feature>
<name>A0ABT3JE43_9SPHN</name>
<dbReference type="EMBL" id="JAPDOB010000001">
    <property type="protein sequence ID" value="MCW3797279.1"/>
    <property type="molecule type" value="Genomic_DNA"/>
</dbReference>
<evidence type="ECO:0000313" key="2">
    <source>
        <dbReference type="EMBL" id="MCW3797279.1"/>
    </source>
</evidence>
<dbReference type="Pfam" id="PF10677">
    <property type="entry name" value="DUF2490"/>
    <property type="match status" value="1"/>
</dbReference>
<dbReference type="RefSeq" id="WP_264881459.1">
    <property type="nucleotide sequence ID" value="NZ_JAPDOB010000001.1"/>
</dbReference>